<dbReference type="Proteomes" id="UP000708208">
    <property type="component" value="Unassembled WGS sequence"/>
</dbReference>
<feature type="region of interest" description="Disordered" evidence="1">
    <location>
        <begin position="1"/>
        <end position="26"/>
    </location>
</feature>
<organism evidence="2 3">
    <name type="scientific">Allacma fusca</name>
    <dbReference type="NCBI Taxonomy" id="39272"/>
    <lineage>
        <taxon>Eukaryota</taxon>
        <taxon>Metazoa</taxon>
        <taxon>Ecdysozoa</taxon>
        <taxon>Arthropoda</taxon>
        <taxon>Hexapoda</taxon>
        <taxon>Collembola</taxon>
        <taxon>Symphypleona</taxon>
        <taxon>Sminthuridae</taxon>
        <taxon>Allacma</taxon>
    </lineage>
</organism>
<evidence type="ECO:0000256" key="1">
    <source>
        <dbReference type="SAM" id="MobiDB-lite"/>
    </source>
</evidence>
<name>A0A8J2JHN0_9HEXA</name>
<reference evidence="2" key="1">
    <citation type="submission" date="2021-06" db="EMBL/GenBank/DDBJ databases">
        <authorList>
            <person name="Hodson N. C."/>
            <person name="Mongue J. A."/>
            <person name="Jaron S. K."/>
        </authorList>
    </citation>
    <scope>NUCLEOTIDE SEQUENCE</scope>
</reference>
<accession>A0A8J2JHN0</accession>
<feature type="non-terminal residue" evidence="2">
    <location>
        <position position="61"/>
    </location>
</feature>
<dbReference type="EMBL" id="CAJVCH010023760">
    <property type="protein sequence ID" value="CAG7695180.1"/>
    <property type="molecule type" value="Genomic_DNA"/>
</dbReference>
<comment type="caution">
    <text evidence="2">The sequence shown here is derived from an EMBL/GenBank/DDBJ whole genome shotgun (WGS) entry which is preliminary data.</text>
</comment>
<protein>
    <submittedName>
        <fullName evidence="2">Uncharacterized protein</fullName>
    </submittedName>
</protein>
<dbReference type="AlphaFoldDB" id="A0A8J2JHN0"/>
<evidence type="ECO:0000313" key="3">
    <source>
        <dbReference type="Proteomes" id="UP000708208"/>
    </source>
</evidence>
<sequence>MDNEFSGVRRSQRLLGHPPEIPTTPFPGLQRLEFNNMESLATATGQTNLTSSSETTSARSV</sequence>
<feature type="region of interest" description="Disordered" evidence="1">
    <location>
        <begin position="39"/>
        <end position="61"/>
    </location>
</feature>
<evidence type="ECO:0000313" key="2">
    <source>
        <dbReference type="EMBL" id="CAG7695180.1"/>
    </source>
</evidence>
<gene>
    <name evidence="2" type="ORF">AFUS01_LOCUS3880</name>
</gene>
<proteinExistence type="predicted"/>
<keyword evidence="3" id="KW-1185">Reference proteome</keyword>